<keyword evidence="5" id="KW-0833">Ubl conjugation pathway</keyword>
<dbReference type="Gene3D" id="1.20.120.1750">
    <property type="match status" value="1"/>
</dbReference>
<evidence type="ECO:0000256" key="5">
    <source>
        <dbReference type="ARBA" id="ARBA00022786"/>
    </source>
</evidence>
<reference evidence="8 9" key="1">
    <citation type="submission" date="2018-12" db="EMBL/GenBank/DDBJ databases">
        <title>Venturia inaequalis Genome Resource.</title>
        <authorList>
            <person name="Lichtner F.J."/>
        </authorList>
    </citation>
    <scope>NUCLEOTIDE SEQUENCE [LARGE SCALE GENOMIC DNA]</scope>
    <source>
        <strain evidence="8 9">120213</strain>
    </source>
</reference>
<dbReference type="PROSITE" id="PS51873">
    <property type="entry name" value="TRIAD"/>
    <property type="match status" value="1"/>
</dbReference>
<keyword evidence="3" id="KW-0677">Repeat</keyword>
<dbReference type="EMBL" id="WNWS01000774">
    <property type="protein sequence ID" value="KAE9963822.1"/>
    <property type="molecule type" value="Genomic_DNA"/>
</dbReference>
<evidence type="ECO:0000256" key="2">
    <source>
        <dbReference type="ARBA" id="ARBA00022723"/>
    </source>
</evidence>
<evidence type="ECO:0000256" key="3">
    <source>
        <dbReference type="ARBA" id="ARBA00022737"/>
    </source>
</evidence>
<comment type="caution">
    <text evidence="8">The sequence shown here is derived from an EMBL/GenBank/DDBJ whole genome shotgun (WGS) entry which is preliminary data.</text>
</comment>
<proteinExistence type="predicted"/>
<keyword evidence="6" id="KW-0862">Zinc</keyword>
<feature type="domain" description="RING-type" evidence="7">
    <location>
        <begin position="8"/>
        <end position="215"/>
    </location>
</feature>
<dbReference type="SUPFAM" id="SSF57850">
    <property type="entry name" value="RING/U-box"/>
    <property type="match status" value="1"/>
</dbReference>
<keyword evidence="1" id="KW-0808">Transferase</keyword>
<keyword evidence="2" id="KW-0479">Metal-binding</keyword>
<accession>A0A8H3YMP4</accession>
<dbReference type="InterPro" id="IPR044066">
    <property type="entry name" value="TRIAD_supradom"/>
</dbReference>
<dbReference type="GO" id="GO:0008270">
    <property type="term" value="F:zinc ion binding"/>
    <property type="evidence" value="ECO:0007669"/>
    <property type="project" value="UniProtKB-KW"/>
</dbReference>
<organism evidence="8 9">
    <name type="scientific">Venturia inaequalis</name>
    <name type="common">Apple scab fungus</name>
    <dbReference type="NCBI Taxonomy" id="5025"/>
    <lineage>
        <taxon>Eukaryota</taxon>
        <taxon>Fungi</taxon>
        <taxon>Dikarya</taxon>
        <taxon>Ascomycota</taxon>
        <taxon>Pezizomycotina</taxon>
        <taxon>Dothideomycetes</taxon>
        <taxon>Pleosporomycetidae</taxon>
        <taxon>Venturiales</taxon>
        <taxon>Venturiaceae</taxon>
        <taxon>Venturia</taxon>
    </lineage>
</organism>
<evidence type="ECO:0000259" key="7">
    <source>
        <dbReference type="PROSITE" id="PS51873"/>
    </source>
</evidence>
<evidence type="ECO:0000313" key="8">
    <source>
        <dbReference type="EMBL" id="KAE9963822.1"/>
    </source>
</evidence>
<dbReference type="CDD" id="cd20336">
    <property type="entry name" value="Rcat_RBR"/>
    <property type="match status" value="1"/>
</dbReference>
<evidence type="ECO:0000313" key="9">
    <source>
        <dbReference type="Proteomes" id="UP000447873"/>
    </source>
</evidence>
<evidence type="ECO:0000256" key="1">
    <source>
        <dbReference type="ARBA" id="ARBA00022679"/>
    </source>
</evidence>
<name>A0A8H3YMP4_VENIN</name>
<evidence type="ECO:0000256" key="4">
    <source>
        <dbReference type="ARBA" id="ARBA00022771"/>
    </source>
</evidence>
<dbReference type="Proteomes" id="UP000447873">
    <property type="component" value="Unassembled WGS sequence"/>
</dbReference>
<sequence length="347" mass="38991">MLPPPPPTKQPCLLCGDKRPTPQLVLLPCKTHWACRKPCFPSFFESAIRNQSLHPPRCCKTEIAVKDYDLVLPAALVDRYRRKTEEYRTDPRLRRFCAKEGCGTFLAPGGYVDIGPGREVTVAGCRVCKGWTCVVCTRLVLREEYGHECLAPALFETNREYTTEARFKACPFCGRNGVLEQACNHIICACNGEWCFICLEPWVGGETHKGCLRYGDPVYDAGGFDEKGFHRDSGFDRDGFTRAGYNIRGLNREGERVEGFAERKVGGGVMTTGREREWGREMRREFEARGVDGLGRFVEHLFAAVEARGDPVNFEQFHAFVVTWLREQGIRLVGVNAVVGDVGVPQL</sequence>
<keyword evidence="4" id="KW-0863">Zinc-finger</keyword>
<dbReference type="GO" id="GO:0016740">
    <property type="term" value="F:transferase activity"/>
    <property type="evidence" value="ECO:0007669"/>
    <property type="project" value="UniProtKB-KW"/>
</dbReference>
<dbReference type="AlphaFoldDB" id="A0A8H3YMP4"/>
<protein>
    <recommendedName>
        <fullName evidence="7">RING-type domain-containing protein</fullName>
    </recommendedName>
</protein>
<evidence type="ECO:0000256" key="6">
    <source>
        <dbReference type="ARBA" id="ARBA00022833"/>
    </source>
</evidence>
<gene>
    <name evidence="8" type="ORF">EG328_011022</name>
</gene>